<feature type="transmembrane region" description="Helical" evidence="5">
    <location>
        <begin position="209"/>
        <end position="232"/>
    </location>
</feature>
<feature type="domain" description="G-protein coupled receptors family 1 profile" evidence="6">
    <location>
        <begin position="26"/>
        <end position="201"/>
    </location>
</feature>
<feature type="transmembrane region" description="Helical" evidence="5">
    <location>
        <begin position="134"/>
        <end position="157"/>
    </location>
</feature>
<dbReference type="InterPro" id="IPR017452">
    <property type="entry name" value="GPCR_Rhodpsn_7TM"/>
</dbReference>
<feature type="transmembrane region" description="Helical" evidence="5">
    <location>
        <begin position="252"/>
        <end position="275"/>
    </location>
</feature>
<dbReference type="GO" id="GO:0016020">
    <property type="term" value="C:membrane"/>
    <property type="evidence" value="ECO:0007669"/>
    <property type="project" value="UniProtKB-SubCell"/>
</dbReference>
<dbReference type="OrthoDB" id="5912892at2759"/>
<keyword evidence="8" id="KW-1185">Reference proteome</keyword>
<keyword evidence="3 5" id="KW-1133">Transmembrane helix</keyword>
<dbReference type="SUPFAM" id="SSF81321">
    <property type="entry name" value="Family A G protein-coupled receptor-like"/>
    <property type="match status" value="1"/>
</dbReference>
<dbReference type="CDD" id="cd00637">
    <property type="entry name" value="7tm_classA_rhodopsin-like"/>
    <property type="match status" value="1"/>
</dbReference>
<comment type="subcellular location">
    <subcellularLocation>
        <location evidence="1">Membrane</location>
    </subcellularLocation>
</comment>
<accession>A0A183IAN7</accession>
<reference evidence="7 8" key="2">
    <citation type="submission" date="2018-11" db="EMBL/GenBank/DDBJ databases">
        <authorList>
            <consortium name="Pathogen Informatics"/>
        </authorList>
    </citation>
    <scope>NUCLEOTIDE SEQUENCE [LARGE SCALE GENOMIC DNA]</scope>
</reference>
<organism evidence="9">
    <name type="scientific">Soboliphyme baturini</name>
    <dbReference type="NCBI Taxonomy" id="241478"/>
    <lineage>
        <taxon>Eukaryota</taxon>
        <taxon>Metazoa</taxon>
        <taxon>Ecdysozoa</taxon>
        <taxon>Nematoda</taxon>
        <taxon>Enoplea</taxon>
        <taxon>Dorylaimia</taxon>
        <taxon>Dioctophymatida</taxon>
        <taxon>Dioctophymatoidea</taxon>
        <taxon>Soboliphymatidae</taxon>
        <taxon>Soboliphyme</taxon>
    </lineage>
</organism>
<dbReference type="PROSITE" id="PS50262">
    <property type="entry name" value="G_PROTEIN_RECEP_F1_2"/>
    <property type="match status" value="1"/>
</dbReference>
<evidence type="ECO:0000313" key="7">
    <source>
        <dbReference type="EMBL" id="VDO87043.1"/>
    </source>
</evidence>
<feature type="transmembrane region" description="Helical" evidence="5">
    <location>
        <begin position="177"/>
        <end position="197"/>
    </location>
</feature>
<dbReference type="WBParaSite" id="SBAD_0000070401-mRNA-1">
    <property type="protein sequence ID" value="SBAD_0000070401-mRNA-1"/>
    <property type="gene ID" value="SBAD_0000070401"/>
</dbReference>
<evidence type="ECO:0000313" key="8">
    <source>
        <dbReference type="Proteomes" id="UP000270296"/>
    </source>
</evidence>
<reference evidence="9" key="1">
    <citation type="submission" date="2016-06" db="UniProtKB">
        <authorList>
            <consortium name="WormBaseParasite"/>
        </authorList>
    </citation>
    <scope>IDENTIFICATION</scope>
</reference>
<evidence type="ECO:0000256" key="3">
    <source>
        <dbReference type="ARBA" id="ARBA00022989"/>
    </source>
</evidence>
<dbReference type="EMBL" id="UZAM01002905">
    <property type="protein sequence ID" value="VDO87043.1"/>
    <property type="molecule type" value="Genomic_DNA"/>
</dbReference>
<dbReference type="Gene3D" id="1.20.1070.10">
    <property type="entry name" value="Rhodopsin 7-helix transmembrane proteins"/>
    <property type="match status" value="1"/>
</dbReference>
<dbReference type="Proteomes" id="UP000270296">
    <property type="component" value="Unassembled WGS sequence"/>
</dbReference>
<feature type="transmembrane region" description="Helical" evidence="5">
    <location>
        <begin position="12"/>
        <end position="36"/>
    </location>
</feature>
<evidence type="ECO:0000256" key="1">
    <source>
        <dbReference type="ARBA" id="ARBA00004370"/>
    </source>
</evidence>
<keyword evidence="4 5" id="KW-0472">Membrane</keyword>
<name>A0A183IAN7_9BILA</name>
<feature type="transmembrane region" description="Helical" evidence="5">
    <location>
        <begin position="103"/>
        <end position="122"/>
    </location>
</feature>
<protein>
    <submittedName>
        <fullName evidence="9">G_PROTEIN_RECEP_F1_2 domain-containing protein</fullName>
    </submittedName>
</protein>
<feature type="transmembrane region" description="Helical" evidence="5">
    <location>
        <begin position="48"/>
        <end position="68"/>
    </location>
</feature>
<evidence type="ECO:0000256" key="2">
    <source>
        <dbReference type="ARBA" id="ARBA00022692"/>
    </source>
</evidence>
<evidence type="ECO:0000256" key="5">
    <source>
        <dbReference type="SAM" id="Phobius"/>
    </source>
</evidence>
<evidence type="ECO:0000313" key="9">
    <source>
        <dbReference type="WBParaSite" id="SBAD_0000070401-mRNA-1"/>
    </source>
</evidence>
<sequence length="287" mass="32881">MLHVNRERRNNLTIVFGTITFAAFFSNVSLVVYIVVRRLFKNFVSSHFIANHAIISMLACVYLIPIFISNVNTASNILGNDGYNQSTALCRFHAFITCTVWSATYYMTTCIAGVHLLTFARIHYEQMFGLRPSIICVLSWIIGAALGLPCLTNESIVAYDQKYHYCLWNHNQNGCKFLAYFLSLGILLPSGLTIYSYTRVLLIFYHAPIVFETLGLFRSRYIIFFILLNQFFQWPFFVSRFLYQPGMFGGVLIMFLTYLPNLSLGLAYGVSLFLMKEDDIALTTRSH</sequence>
<evidence type="ECO:0000256" key="4">
    <source>
        <dbReference type="ARBA" id="ARBA00023136"/>
    </source>
</evidence>
<keyword evidence="2 5" id="KW-0812">Transmembrane</keyword>
<evidence type="ECO:0000259" key="6">
    <source>
        <dbReference type="PROSITE" id="PS50262"/>
    </source>
</evidence>
<dbReference type="AlphaFoldDB" id="A0A183IAN7"/>
<gene>
    <name evidence="7" type="ORF">SBAD_LOCUS681</name>
</gene>
<proteinExistence type="predicted"/>